<protein>
    <submittedName>
        <fullName evidence="1">Uncharacterized protein</fullName>
    </submittedName>
</protein>
<accession>A0A453N632</accession>
<reference evidence="1" key="4">
    <citation type="submission" date="2019-03" db="UniProtKB">
        <authorList>
            <consortium name="EnsemblPlants"/>
        </authorList>
    </citation>
    <scope>IDENTIFICATION</scope>
</reference>
<keyword evidence="2" id="KW-1185">Reference proteome</keyword>
<sequence length="71" mass="7993">MYSYQCGLKESLPQPLCKKFFSFSLFKVAGIFGRDGILMHSSGEILLMNKRGVFMNSLQTGACYYLVLISI</sequence>
<evidence type="ECO:0000313" key="1">
    <source>
        <dbReference type="EnsemblPlants" id="AET6Gv20251200.19"/>
    </source>
</evidence>
<dbReference type="Gramene" id="AET6Gv20251200.19">
    <property type="protein sequence ID" value="AET6Gv20251200.19"/>
    <property type="gene ID" value="AET6Gv20251200"/>
</dbReference>
<reference evidence="1" key="5">
    <citation type="journal article" date="2021" name="G3 (Bethesda)">
        <title>Aegilops tauschii genome assembly Aet v5.0 features greater sequence contiguity and improved annotation.</title>
        <authorList>
            <person name="Wang L."/>
            <person name="Zhu T."/>
            <person name="Rodriguez J.C."/>
            <person name="Deal K.R."/>
            <person name="Dubcovsky J."/>
            <person name="McGuire P.E."/>
            <person name="Lux T."/>
            <person name="Spannagl M."/>
            <person name="Mayer K.F.X."/>
            <person name="Baldrich P."/>
            <person name="Meyers B.C."/>
            <person name="Huo N."/>
            <person name="Gu Y.Q."/>
            <person name="Zhou H."/>
            <person name="Devos K.M."/>
            <person name="Bennetzen J.L."/>
            <person name="Unver T."/>
            <person name="Budak H."/>
            <person name="Gulick P.J."/>
            <person name="Galiba G."/>
            <person name="Kalapos B."/>
            <person name="Nelson D.R."/>
            <person name="Li P."/>
            <person name="You F.M."/>
            <person name="Luo M.C."/>
            <person name="Dvorak J."/>
        </authorList>
    </citation>
    <scope>NUCLEOTIDE SEQUENCE [LARGE SCALE GENOMIC DNA]</scope>
    <source>
        <strain evidence="1">cv. AL8/78</strain>
    </source>
</reference>
<dbReference type="EnsemblPlants" id="AET6Gv20251200.19">
    <property type="protein sequence ID" value="AET6Gv20251200.19"/>
    <property type="gene ID" value="AET6Gv20251200"/>
</dbReference>
<reference evidence="2" key="1">
    <citation type="journal article" date="2014" name="Science">
        <title>Ancient hybridizations among the ancestral genomes of bread wheat.</title>
        <authorList>
            <consortium name="International Wheat Genome Sequencing Consortium,"/>
            <person name="Marcussen T."/>
            <person name="Sandve S.R."/>
            <person name="Heier L."/>
            <person name="Spannagl M."/>
            <person name="Pfeifer M."/>
            <person name="Jakobsen K.S."/>
            <person name="Wulff B.B."/>
            <person name="Steuernagel B."/>
            <person name="Mayer K.F."/>
            <person name="Olsen O.A."/>
        </authorList>
    </citation>
    <scope>NUCLEOTIDE SEQUENCE [LARGE SCALE GENOMIC DNA]</scope>
    <source>
        <strain evidence="2">cv. AL8/78</strain>
    </source>
</reference>
<proteinExistence type="predicted"/>
<reference evidence="1" key="3">
    <citation type="journal article" date="2017" name="Nature">
        <title>Genome sequence of the progenitor of the wheat D genome Aegilops tauschii.</title>
        <authorList>
            <person name="Luo M.C."/>
            <person name="Gu Y.Q."/>
            <person name="Puiu D."/>
            <person name="Wang H."/>
            <person name="Twardziok S.O."/>
            <person name="Deal K.R."/>
            <person name="Huo N."/>
            <person name="Zhu T."/>
            <person name="Wang L."/>
            <person name="Wang Y."/>
            <person name="McGuire P.E."/>
            <person name="Liu S."/>
            <person name="Long H."/>
            <person name="Ramasamy R.K."/>
            <person name="Rodriguez J.C."/>
            <person name="Van S.L."/>
            <person name="Yuan L."/>
            <person name="Wang Z."/>
            <person name="Xia Z."/>
            <person name="Xiao L."/>
            <person name="Anderson O.D."/>
            <person name="Ouyang S."/>
            <person name="Liang Y."/>
            <person name="Zimin A.V."/>
            <person name="Pertea G."/>
            <person name="Qi P."/>
            <person name="Bennetzen J.L."/>
            <person name="Dai X."/>
            <person name="Dawson M.W."/>
            <person name="Muller H.G."/>
            <person name="Kugler K."/>
            <person name="Rivarola-Duarte L."/>
            <person name="Spannagl M."/>
            <person name="Mayer K.F.X."/>
            <person name="Lu F.H."/>
            <person name="Bevan M.W."/>
            <person name="Leroy P."/>
            <person name="Li P."/>
            <person name="You F.M."/>
            <person name="Sun Q."/>
            <person name="Liu Z."/>
            <person name="Lyons E."/>
            <person name="Wicker T."/>
            <person name="Salzberg S.L."/>
            <person name="Devos K.M."/>
            <person name="Dvorak J."/>
        </authorList>
    </citation>
    <scope>NUCLEOTIDE SEQUENCE [LARGE SCALE GENOMIC DNA]</scope>
    <source>
        <strain evidence="1">cv. AL8/78</strain>
    </source>
</reference>
<dbReference type="Proteomes" id="UP000015105">
    <property type="component" value="Chromosome 6D"/>
</dbReference>
<organism evidence="1 2">
    <name type="scientific">Aegilops tauschii subsp. strangulata</name>
    <name type="common">Goatgrass</name>
    <dbReference type="NCBI Taxonomy" id="200361"/>
    <lineage>
        <taxon>Eukaryota</taxon>
        <taxon>Viridiplantae</taxon>
        <taxon>Streptophyta</taxon>
        <taxon>Embryophyta</taxon>
        <taxon>Tracheophyta</taxon>
        <taxon>Spermatophyta</taxon>
        <taxon>Magnoliopsida</taxon>
        <taxon>Liliopsida</taxon>
        <taxon>Poales</taxon>
        <taxon>Poaceae</taxon>
        <taxon>BOP clade</taxon>
        <taxon>Pooideae</taxon>
        <taxon>Triticodae</taxon>
        <taxon>Triticeae</taxon>
        <taxon>Triticinae</taxon>
        <taxon>Aegilops</taxon>
    </lineage>
</organism>
<evidence type="ECO:0000313" key="2">
    <source>
        <dbReference type="Proteomes" id="UP000015105"/>
    </source>
</evidence>
<name>A0A453N632_AEGTS</name>
<dbReference type="AlphaFoldDB" id="A0A453N632"/>
<reference evidence="2" key="2">
    <citation type="journal article" date="2017" name="Nat. Plants">
        <title>The Aegilops tauschii genome reveals multiple impacts of transposons.</title>
        <authorList>
            <person name="Zhao G."/>
            <person name="Zou C."/>
            <person name="Li K."/>
            <person name="Wang K."/>
            <person name="Li T."/>
            <person name="Gao L."/>
            <person name="Zhang X."/>
            <person name="Wang H."/>
            <person name="Yang Z."/>
            <person name="Liu X."/>
            <person name="Jiang W."/>
            <person name="Mao L."/>
            <person name="Kong X."/>
            <person name="Jiao Y."/>
            <person name="Jia J."/>
        </authorList>
    </citation>
    <scope>NUCLEOTIDE SEQUENCE [LARGE SCALE GENOMIC DNA]</scope>
    <source>
        <strain evidence="2">cv. AL8/78</strain>
    </source>
</reference>